<evidence type="ECO:0000256" key="1">
    <source>
        <dbReference type="ARBA" id="ARBA00007730"/>
    </source>
</evidence>
<keyword evidence="2" id="KW-0223">Dioxygenase</keyword>
<evidence type="ECO:0000313" key="6">
    <source>
        <dbReference type="Proteomes" id="UP001054846"/>
    </source>
</evidence>
<name>A0ABY3PJR0_9CYAN</name>
<dbReference type="InterPro" id="IPR051821">
    <property type="entry name" value="Asp/Asn_beta-hydroxylase"/>
</dbReference>
<evidence type="ECO:0000313" key="5">
    <source>
        <dbReference type="EMBL" id="UFP93819.1"/>
    </source>
</evidence>
<sequence>MFLDTKDYPFAAHLEANWWVILAELQQLDNQNFFAWPEKQYYGEGWDIFALYTYGVPLGKNCKLCPQTAALVKQIPGMMTAVFSRMAPGLHIAPHRGEPAGLLRYHLGLIIPPGCGLRVGPETRSVQEGGSIVFDDTTEHEAWNRSDRERIVLLVDFKSPNAKQGFTLASMFQRLRGGKS</sequence>
<organism evidence="5 6">
    <name type="scientific">Gloeobacter morelensis MG652769</name>
    <dbReference type="NCBI Taxonomy" id="2781736"/>
    <lineage>
        <taxon>Bacteria</taxon>
        <taxon>Bacillati</taxon>
        <taxon>Cyanobacteriota</taxon>
        <taxon>Cyanophyceae</taxon>
        <taxon>Gloeobacterales</taxon>
        <taxon>Gloeobacteraceae</taxon>
        <taxon>Gloeobacter</taxon>
        <taxon>Gloeobacter morelensis</taxon>
    </lineage>
</organism>
<protein>
    <submittedName>
        <fullName evidence="5">Aspartyl/asparaginyl beta-hydroxylase domain-containing protein</fullName>
    </submittedName>
</protein>
<keyword evidence="6" id="KW-1185">Reference proteome</keyword>
<dbReference type="InterPro" id="IPR027443">
    <property type="entry name" value="IPNS-like_sf"/>
</dbReference>
<evidence type="ECO:0000259" key="4">
    <source>
        <dbReference type="Pfam" id="PF05118"/>
    </source>
</evidence>
<feature type="domain" description="Aspartyl/asparaginy/proline hydroxylase" evidence="4">
    <location>
        <begin position="15"/>
        <end position="160"/>
    </location>
</feature>
<evidence type="ECO:0000256" key="2">
    <source>
        <dbReference type="ARBA" id="ARBA00022964"/>
    </source>
</evidence>
<reference evidence="5 6" key="1">
    <citation type="journal article" date="2021" name="Genome Biol. Evol.">
        <title>Complete Genome Sequencing of a Novel Gloeobacter Species from a Waterfall Cave in Mexico.</title>
        <authorList>
            <person name="Saw J.H."/>
            <person name="Cardona T."/>
            <person name="Montejano G."/>
        </authorList>
    </citation>
    <scope>NUCLEOTIDE SEQUENCE [LARGE SCALE GENOMIC DNA]</scope>
    <source>
        <strain evidence="5">MG652769</strain>
    </source>
</reference>
<comment type="similarity">
    <text evidence="1">Belongs to the aspartyl/asparaginyl beta-hydroxylase family.</text>
</comment>
<dbReference type="SUPFAM" id="SSF51197">
    <property type="entry name" value="Clavaminate synthase-like"/>
    <property type="match status" value="1"/>
</dbReference>
<dbReference type="Proteomes" id="UP001054846">
    <property type="component" value="Chromosome"/>
</dbReference>
<gene>
    <name evidence="5" type="ORF">ISF26_18880</name>
</gene>
<keyword evidence="3" id="KW-0560">Oxidoreductase</keyword>
<dbReference type="Gene3D" id="2.60.120.330">
    <property type="entry name" value="B-lactam Antibiotic, Isopenicillin N Synthase, Chain"/>
    <property type="match status" value="1"/>
</dbReference>
<evidence type="ECO:0000256" key="3">
    <source>
        <dbReference type="ARBA" id="ARBA00023002"/>
    </source>
</evidence>
<proteinExistence type="inferred from homology"/>
<dbReference type="PANTHER" id="PTHR46332:SF5">
    <property type="entry name" value="ASPARTATE BETA-HYDROXYLASE DOMAIN CONTAINING 2"/>
    <property type="match status" value="1"/>
</dbReference>
<dbReference type="RefSeq" id="WP_230840872.1">
    <property type="nucleotide sequence ID" value="NZ_CP063845.1"/>
</dbReference>
<dbReference type="EMBL" id="CP063845">
    <property type="protein sequence ID" value="UFP93819.1"/>
    <property type="molecule type" value="Genomic_DNA"/>
</dbReference>
<dbReference type="PANTHER" id="PTHR46332">
    <property type="entry name" value="ASPARTATE BETA-HYDROXYLASE DOMAIN-CONTAINING PROTEIN 2"/>
    <property type="match status" value="1"/>
</dbReference>
<accession>A0ABY3PJR0</accession>
<dbReference type="Pfam" id="PF05118">
    <property type="entry name" value="Asp_Arg_Hydrox"/>
    <property type="match status" value="1"/>
</dbReference>
<dbReference type="InterPro" id="IPR007803">
    <property type="entry name" value="Asp/Arg/Pro-Hydrxlase"/>
</dbReference>